<evidence type="ECO:0000313" key="9">
    <source>
        <dbReference type="Proteomes" id="UP000466442"/>
    </source>
</evidence>
<dbReference type="EMBL" id="WIXP02000003">
    <property type="protein sequence ID" value="KAF6213068.1"/>
    <property type="molecule type" value="Genomic_DNA"/>
</dbReference>
<evidence type="ECO:0000256" key="2">
    <source>
        <dbReference type="ARBA" id="ARBA00005375"/>
    </source>
</evidence>
<accession>A0A6A4IVR2</accession>
<keyword evidence="6" id="KW-1015">Disulfide bond</keyword>
<evidence type="ECO:0000256" key="7">
    <source>
        <dbReference type="ARBA" id="ARBA00023180"/>
    </source>
</evidence>
<dbReference type="AlphaFoldDB" id="A0A6A4IVR2"/>
<evidence type="ECO:0000256" key="5">
    <source>
        <dbReference type="ARBA" id="ARBA00022801"/>
    </source>
</evidence>
<dbReference type="InterPro" id="IPR029033">
    <property type="entry name" value="His_PPase_superfam"/>
</dbReference>
<dbReference type="InterPro" id="IPR033379">
    <property type="entry name" value="Acid_Pase_AS"/>
</dbReference>
<dbReference type="OrthoDB" id="5821688at2759"/>
<comment type="caution">
    <text evidence="8">The sequence shown here is derived from an EMBL/GenBank/DDBJ whole genome shotgun (WGS) entry which is preliminary data.</text>
</comment>
<dbReference type="GO" id="GO:0003993">
    <property type="term" value="F:acid phosphatase activity"/>
    <property type="evidence" value="ECO:0007669"/>
    <property type="project" value="UniProtKB-EC"/>
</dbReference>
<reference evidence="8" key="1">
    <citation type="journal article" date="2021" name="Mol. Ecol. Resour.">
        <title>Apolygus lucorum genome provides insights into omnivorousness and mesophyll feeding.</title>
        <authorList>
            <person name="Liu Y."/>
            <person name="Liu H."/>
            <person name="Wang H."/>
            <person name="Huang T."/>
            <person name="Liu B."/>
            <person name="Yang B."/>
            <person name="Yin L."/>
            <person name="Li B."/>
            <person name="Zhang Y."/>
            <person name="Zhang S."/>
            <person name="Jiang F."/>
            <person name="Zhang X."/>
            <person name="Ren Y."/>
            <person name="Wang B."/>
            <person name="Wang S."/>
            <person name="Lu Y."/>
            <person name="Wu K."/>
            <person name="Fan W."/>
            <person name="Wang G."/>
        </authorList>
    </citation>
    <scope>NUCLEOTIDE SEQUENCE</scope>
    <source>
        <strain evidence="8">12Hb</strain>
    </source>
</reference>
<evidence type="ECO:0000313" key="8">
    <source>
        <dbReference type="EMBL" id="KAF6213068.1"/>
    </source>
</evidence>
<dbReference type="Gene3D" id="3.40.50.1240">
    <property type="entry name" value="Phosphoglycerate mutase-like"/>
    <property type="match status" value="1"/>
</dbReference>
<dbReference type="PANTHER" id="PTHR11567:SF211">
    <property type="entry name" value="PROSTATIC ACID PHOSPHATASE"/>
    <property type="match status" value="1"/>
</dbReference>
<keyword evidence="7" id="KW-0325">Glycoprotein</keyword>
<dbReference type="PANTHER" id="PTHR11567">
    <property type="entry name" value="ACID PHOSPHATASE-RELATED"/>
    <property type="match status" value="1"/>
</dbReference>
<comment type="similarity">
    <text evidence="2">Belongs to the histidine acid phosphatase family.</text>
</comment>
<proteinExistence type="inferred from homology"/>
<sequence>MNSSSHQTLFIMAGGVALAALLLSLAVPSRTTNSLKQLHVVFRHGERTPASTYPNDPYINEKFLPYGWGHLTKVGKMNPYKQGQWMRDTYGDFIGAYSTDTVEVHSTEVYRAQMTAGAFCAGLFPPTDDQIWNKDLLWQPVPLNMQPIQHDRLLLTRGCPKFNQLLSEVLESKEVKDSILKNKELYDYLTEKSGTNVRNPYDVEDIYSTLKAEEGLNLKLPEWTKSVYPSKMEKESAKTFTLNTYKDDLIRLKGGPLLKKILNDMQIKIEGKDDHKLKIYSGHDATVANLLRALGTWEEQMPAYNAMAIFELHQGDSDFLLKVKLRNSTMQDPYDQKIPGCPDPCTLSKVRELMAMRLPDDLDKECQVTEGSFEVMPDAVQP</sequence>
<dbReference type="InterPro" id="IPR050645">
    <property type="entry name" value="Histidine_acid_phosphatase"/>
</dbReference>
<dbReference type="PROSITE" id="PS00616">
    <property type="entry name" value="HIS_ACID_PHOSPHAT_1"/>
    <property type="match status" value="1"/>
</dbReference>
<dbReference type="InterPro" id="IPR000560">
    <property type="entry name" value="His_Pase_clade-2"/>
</dbReference>
<evidence type="ECO:0000256" key="3">
    <source>
        <dbReference type="ARBA" id="ARBA00012646"/>
    </source>
</evidence>
<evidence type="ECO:0000256" key="6">
    <source>
        <dbReference type="ARBA" id="ARBA00023157"/>
    </source>
</evidence>
<evidence type="ECO:0000256" key="1">
    <source>
        <dbReference type="ARBA" id="ARBA00000032"/>
    </source>
</evidence>
<evidence type="ECO:0000256" key="4">
    <source>
        <dbReference type="ARBA" id="ARBA00022729"/>
    </source>
</evidence>
<dbReference type="CDD" id="cd07061">
    <property type="entry name" value="HP_HAP_like"/>
    <property type="match status" value="1"/>
</dbReference>
<protein>
    <recommendedName>
        <fullName evidence="3">acid phosphatase</fullName>
        <ecNumber evidence="3">3.1.3.2</ecNumber>
    </recommendedName>
</protein>
<dbReference type="PROSITE" id="PS00778">
    <property type="entry name" value="HIS_ACID_PHOSPHAT_2"/>
    <property type="match status" value="1"/>
</dbReference>
<keyword evidence="5" id="KW-0378">Hydrolase</keyword>
<gene>
    <name evidence="8" type="ORF">GE061_010782</name>
</gene>
<keyword evidence="4" id="KW-0732">Signal</keyword>
<name>A0A6A4IVR2_APOLU</name>
<dbReference type="SUPFAM" id="SSF53254">
    <property type="entry name" value="Phosphoglycerate mutase-like"/>
    <property type="match status" value="1"/>
</dbReference>
<dbReference type="EC" id="3.1.3.2" evidence="3"/>
<dbReference type="Proteomes" id="UP000466442">
    <property type="component" value="Unassembled WGS sequence"/>
</dbReference>
<keyword evidence="9" id="KW-1185">Reference proteome</keyword>
<organism evidence="8 9">
    <name type="scientific">Apolygus lucorum</name>
    <name type="common">Small green plant bug</name>
    <name type="synonym">Lygocoris lucorum</name>
    <dbReference type="NCBI Taxonomy" id="248454"/>
    <lineage>
        <taxon>Eukaryota</taxon>
        <taxon>Metazoa</taxon>
        <taxon>Ecdysozoa</taxon>
        <taxon>Arthropoda</taxon>
        <taxon>Hexapoda</taxon>
        <taxon>Insecta</taxon>
        <taxon>Pterygota</taxon>
        <taxon>Neoptera</taxon>
        <taxon>Paraneoptera</taxon>
        <taxon>Hemiptera</taxon>
        <taxon>Heteroptera</taxon>
        <taxon>Panheteroptera</taxon>
        <taxon>Cimicomorpha</taxon>
        <taxon>Miridae</taxon>
        <taxon>Mirini</taxon>
        <taxon>Apolygus</taxon>
    </lineage>
</organism>
<dbReference type="Pfam" id="PF00328">
    <property type="entry name" value="His_Phos_2"/>
    <property type="match status" value="1"/>
</dbReference>
<comment type="catalytic activity">
    <reaction evidence="1">
        <text>a phosphate monoester + H2O = an alcohol + phosphate</text>
        <dbReference type="Rhea" id="RHEA:15017"/>
        <dbReference type="ChEBI" id="CHEBI:15377"/>
        <dbReference type="ChEBI" id="CHEBI:30879"/>
        <dbReference type="ChEBI" id="CHEBI:43474"/>
        <dbReference type="ChEBI" id="CHEBI:67140"/>
        <dbReference type="EC" id="3.1.3.2"/>
    </reaction>
</comment>